<feature type="compositionally biased region" description="Basic residues" evidence="1">
    <location>
        <begin position="22"/>
        <end position="37"/>
    </location>
</feature>
<evidence type="ECO:0000256" key="1">
    <source>
        <dbReference type="SAM" id="MobiDB-lite"/>
    </source>
</evidence>
<dbReference type="Proteomes" id="UP000271162">
    <property type="component" value="Unassembled WGS sequence"/>
</dbReference>
<reference evidence="4" key="1">
    <citation type="submission" date="2017-02" db="UniProtKB">
        <authorList>
            <consortium name="WormBaseParasite"/>
        </authorList>
    </citation>
    <scope>IDENTIFICATION</scope>
</reference>
<accession>A0A0N4XTS5</accession>
<gene>
    <name evidence="2" type="ORF">NBR_LOCUS6035</name>
</gene>
<organism evidence="4">
    <name type="scientific">Nippostrongylus brasiliensis</name>
    <name type="common">Rat hookworm</name>
    <dbReference type="NCBI Taxonomy" id="27835"/>
    <lineage>
        <taxon>Eukaryota</taxon>
        <taxon>Metazoa</taxon>
        <taxon>Ecdysozoa</taxon>
        <taxon>Nematoda</taxon>
        <taxon>Chromadorea</taxon>
        <taxon>Rhabditida</taxon>
        <taxon>Rhabditina</taxon>
        <taxon>Rhabditomorpha</taxon>
        <taxon>Strongyloidea</taxon>
        <taxon>Heligmosomidae</taxon>
        <taxon>Nippostrongylus</taxon>
    </lineage>
</organism>
<proteinExistence type="predicted"/>
<dbReference type="EMBL" id="UYSL01019772">
    <property type="protein sequence ID" value="VDL69624.1"/>
    <property type="molecule type" value="Genomic_DNA"/>
</dbReference>
<protein>
    <submittedName>
        <fullName evidence="4">Protein FAM13A</fullName>
    </submittedName>
</protein>
<name>A0A0N4XTS5_NIPBR</name>
<feature type="region of interest" description="Disordered" evidence="1">
    <location>
        <begin position="1"/>
        <end position="59"/>
    </location>
</feature>
<sequence>MSNRKKSKGDKNSPQLTELGSAHKRISSPRHQHRVHPRRMESAEISSHLMSPPPDEETMRVLRPLDGGVVYHRQKMAAAVDTQCQTFLQVSRMRKRVKFYIHSY</sequence>
<evidence type="ECO:0000313" key="4">
    <source>
        <dbReference type="WBParaSite" id="NBR_0000603401-mRNA-1"/>
    </source>
</evidence>
<dbReference type="WBParaSite" id="NBR_0000603401-mRNA-1">
    <property type="protein sequence ID" value="NBR_0000603401-mRNA-1"/>
    <property type="gene ID" value="NBR_0000603401"/>
</dbReference>
<dbReference type="AlphaFoldDB" id="A0A0N4XTS5"/>
<keyword evidence="3" id="KW-1185">Reference proteome</keyword>
<reference evidence="2 3" key="2">
    <citation type="submission" date="2018-11" db="EMBL/GenBank/DDBJ databases">
        <authorList>
            <consortium name="Pathogen Informatics"/>
        </authorList>
    </citation>
    <scope>NUCLEOTIDE SEQUENCE [LARGE SCALE GENOMIC DNA]</scope>
</reference>
<evidence type="ECO:0000313" key="2">
    <source>
        <dbReference type="EMBL" id="VDL69624.1"/>
    </source>
</evidence>
<evidence type="ECO:0000313" key="3">
    <source>
        <dbReference type="Proteomes" id="UP000271162"/>
    </source>
</evidence>